<comment type="caution">
    <text evidence="3">The sequence shown here is derived from an EMBL/GenBank/DDBJ whole genome shotgun (WGS) entry which is preliminary data.</text>
</comment>
<feature type="signal peptide" evidence="1">
    <location>
        <begin position="1"/>
        <end position="21"/>
    </location>
</feature>
<gene>
    <name evidence="3" type="ORF">KGMB01110_18320</name>
</gene>
<evidence type="ECO:0000259" key="2">
    <source>
        <dbReference type="Pfam" id="PF14343"/>
    </source>
</evidence>
<accession>A0A391P5A2</accession>
<organism evidence="3 4">
    <name type="scientific">Mediterraneibacter butyricigenes</name>
    <dbReference type="NCBI Taxonomy" id="2316025"/>
    <lineage>
        <taxon>Bacteria</taxon>
        <taxon>Bacillati</taxon>
        <taxon>Bacillota</taxon>
        <taxon>Clostridia</taxon>
        <taxon>Lachnospirales</taxon>
        <taxon>Lachnospiraceae</taxon>
        <taxon>Mediterraneibacter</taxon>
    </lineage>
</organism>
<keyword evidence="1" id="KW-0732">Signal</keyword>
<feature type="domain" description="PrcB C-terminal" evidence="2">
    <location>
        <begin position="71"/>
        <end position="128"/>
    </location>
</feature>
<dbReference type="PROSITE" id="PS51257">
    <property type="entry name" value="PROKAR_LIPOPROTEIN"/>
    <property type="match status" value="1"/>
</dbReference>
<feature type="chain" id="PRO_5038982567" description="PrcB C-terminal domain-containing protein" evidence="1">
    <location>
        <begin position="22"/>
        <end position="137"/>
    </location>
</feature>
<protein>
    <recommendedName>
        <fullName evidence="2">PrcB C-terminal domain-containing protein</fullName>
    </recommendedName>
</protein>
<reference evidence="4" key="1">
    <citation type="submission" date="2018-09" db="EMBL/GenBank/DDBJ databases">
        <title>Draft Genome Sequence of Mediterraneibacter sp. KCTC 15684.</title>
        <authorList>
            <person name="Kim J.S."/>
            <person name="Han K.I."/>
            <person name="Suh M.K."/>
            <person name="Lee K.C."/>
            <person name="Eom M.K."/>
            <person name="Lee J.H."/>
            <person name="Park S.H."/>
            <person name="Kang S.W."/>
            <person name="Park J.E."/>
            <person name="Oh B.S."/>
            <person name="Yu S.Y."/>
            <person name="Choi S.H."/>
            <person name="Lee D.H."/>
            <person name="Yoon H."/>
            <person name="Kim B."/>
            <person name="Yang S.J."/>
            <person name="Lee J.S."/>
        </authorList>
    </citation>
    <scope>NUCLEOTIDE SEQUENCE [LARGE SCALE GENOMIC DNA]</scope>
    <source>
        <strain evidence="4">KCTC 15684</strain>
    </source>
</reference>
<dbReference type="EMBL" id="BHGK01000001">
    <property type="protein sequence ID" value="GCA67396.1"/>
    <property type="molecule type" value="Genomic_DNA"/>
</dbReference>
<proteinExistence type="predicted"/>
<keyword evidence="4" id="KW-1185">Reference proteome</keyword>
<evidence type="ECO:0000256" key="1">
    <source>
        <dbReference type="SAM" id="SignalP"/>
    </source>
</evidence>
<sequence>MKRKKAGMCLILFLMALTLTGCISVSEKKEKGKELDFTVVKEADLPEEVKSQIEAHKKEAMKLTWSDQGYLYLIRGYGTQKTTGFSVVVDALYETEDEIVFRTTLKGPANQEEAKDYDTSPYVVVKLETTEKPCRFE</sequence>
<dbReference type="RefSeq" id="WP_117603970.1">
    <property type="nucleotide sequence ID" value="NZ_BHGK01000001.1"/>
</dbReference>
<name>A0A391P5A2_9FIRM</name>
<dbReference type="Pfam" id="PF14343">
    <property type="entry name" value="PrcB_C"/>
    <property type="match status" value="1"/>
</dbReference>
<dbReference type="Proteomes" id="UP000265643">
    <property type="component" value="Unassembled WGS sequence"/>
</dbReference>
<dbReference type="AlphaFoldDB" id="A0A391P5A2"/>
<evidence type="ECO:0000313" key="3">
    <source>
        <dbReference type="EMBL" id="GCA67396.1"/>
    </source>
</evidence>
<dbReference type="InterPro" id="IPR025748">
    <property type="entry name" value="PrcB_C_dom"/>
</dbReference>
<evidence type="ECO:0000313" key="4">
    <source>
        <dbReference type="Proteomes" id="UP000265643"/>
    </source>
</evidence>